<feature type="domain" description="GHMP kinase N-terminal" evidence="11">
    <location>
        <begin position="94"/>
        <end position="182"/>
    </location>
</feature>
<dbReference type="InterPro" id="IPR019741">
    <property type="entry name" value="Galactokinase_CS"/>
</dbReference>
<dbReference type="GO" id="GO:0005829">
    <property type="term" value="C:cytosol"/>
    <property type="evidence" value="ECO:0007669"/>
    <property type="project" value="TreeGrafter"/>
</dbReference>
<keyword evidence="7" id="KW-0067">ATP-binding</keyword>
<dbReference type="PANTHER" id="PTHR10457">
    <property type="entry name" value="MEVALONATE KINASE/GALACTOKINASE"/>
    <property type="match status" value="1"/>
</dbReference>
<comment type="similarity">
    <text evidence="1">Belongs to the GHMP kinase family. GalK subfamily.</text>
</comment>
<evidence type="ECO:0000256" key="10">
    <source>
        <dbReference type="ARBA" id="ARBA00023277"/>
    </source>
</evidence>
<evidence type="ECO:0008006" key="15">
    <source>
        <dbReference type="Google" id="ProtNLM"/>
    </source>
</evidence>
<evidence type="ECO:0000259" key="11">
    <source>
        <dbReference type="Pfam" id="PF00288"/>
    </source>
</evidence>
<keyword evidence="8" id="KW-0460">Magnesium</keyword>
<keyword evidence="10" id="KW-0119">Carbohydrate metabolism</keyword>
<dbReference type="InterPro" id="IPR006204">
    <property type="entry name" value="GHMP_kinase_N_dom"/>
</dbReference>
<dbReference type="InterPro" id="IPR014721">
    <property type="entry name" value="Ribsml_uS5_D2-typ_fold_subgr"/>
</dbReference>
<evidence type="ECO:0000256" key="1">
    <source>
        <dbReference type="ARBA" id="ARBA00006566"/>
    </source>
</evidence>
<dbReference type="Pfam" id="PF00288">
    <property type="entry name" value="GHMP_kinases_N"/>
    <property type="match status" value="1"/>
</dbReference>
<dbReference type="NCBIfam" id="NF003705">
    <property type="entry name" value="PRK05322.1"/>
    <property type="match status" value="1"/>
</dbReference>
<dbReference type="Gene3D" id="3.30.70.890">
    <property type="entry name" value="GHMP kinase, C-terminal domain"/>
    <property type="match status" value="1"/>
</dbReference>
<dbReference type="NCBIfam" id="TIGR00131">
    <property type="entry name" value="gal_kin"/>
    <property type="match status" value="1"/>
</dbReference>
<dbReference type="InterPro" id="IPR022963">
    <property type="entry name" value="Galactokinase_bac"/>
</dbReference>
<dbReference type="InterPro" id="IPR006206">
    <property type="entry name" value="Mevalonate/galactokinase"/>
</dbReference>
<evidence type="ECO:0000256" key="8">
    <source>
        <dbReference type="ARBA" id="ARBA00022842"/>
    </source>
</evidence>
<keyword evidence="5" id="KW-0547">Nucleotide-binding</keyword>
<sequence>MQDLNKLWKIFNEKFTDTGLVKGAFSAPGRVNLIGEHTDYNEGFVLPMAIEKEIVMLGQLRNDRRVRVFDLGYNTEIDFSLDKLIPLRKNTWANYLMGVVDEIQKAGYILQGANLIFRSNIPRKAGLSSSAALEVVTALAIAELNSLKIEPVKMARLCQQAENNFVGVACGIMDQYVSCLGKKNYSLFIDCRFNDYELISFKNHNYRIVICNSQIQRSLVNSEYNRRREECKRATDFFTHRLGSKIRALRDVTIEEFKQCQEYLPEPIVRRARHVISENYRVQAGVQALREENFSAFGQLMIESHHSLKNDYEVSCTELDLLVNLALKQEGVLGARMTGAGFGGCTVNLIEKNYIDAFKKNIKNEYKKITGINPDIYITLPAEGAKVLELR</sequence>
<dbReference type="GO" id="GO:0004335">
    <property type="term" value="F:galactokinase activity"/>
    <property type="evidence" value="ECO:0007669"/>
    <property type="project" value="InterPro"/>
</dbReference>
<evidence type="ECO:0000256" key="6">
    <source>
        <dbReference type="ARBA" id="ARBA00022777"/>
    </source>
</evidence>
<feature type="domain" description="GHMP kinase C-terminal" evidence="12">
    <location>
        <begin position="287"/>
        <end position="367"/>
    </location>
</feature>
<keyword evidence="9" id="KW-0299">Galactose metabolism</keyword>
<dbReference type="Pfam" id="PF08544">
    <property type="entry name" value="GHMP_kinases_C"/>
    <property type="match status" value="1"/>
</dbReference>
<feature type="domain" description="Galactokinase N-terminal" evidence="13">
    <location>
        <begin position="11"/>
        <end position="57"/>
    </location>
</feature>
<gene>
    <name evidence="14" type="ORF">S01H4_00956</name>
</gene>
<dbReference type="InterPro" id="IPR019539">
    <property type="entry name" value="GalKase_N"/>
</dbReference>
<comment type="caution">
    <text evidence="14">The sequence shown here is derived from an EMBL/GenBank/DDBJ whole genome shotgun (WGS) entry which is preliminary data.</text>
</comment>
<evidence type="ECO:0000256" key="9">
    <source>
        <dbReference type="ARBA" id="ARBA00023144"/>
    </source>
</evidence>
<evidence type="ECO:0000259" key="13">
    <source>
        <dbReference type="Pfam" id="PF10509"/>
    </source>
</evidence>
<protein>
    <recommendedName>
        <fullName evidence="15">Galactokinase</fullName>
    </recommendedName>
</protein>
<dbReference type="PANTHER" id="PTHR10457:SF7">
    <property type="entry name" value="GALACTOKINASE-RELATED"/>
    <property type="match status" value="1"/>
</dbReference>
<dbReference type="InterPro" id="IPR000705">
    <property type="entry name" value="Galactokinase"/>
</dbReference>
<evidence type="ECO:0000256" key="3">
    <source>
        <dbReference type="ARBA" id="ARBA00022679"/>
    </source>
</evidence>
<evidence type="ECO:0000256" key="5">
    <source>
        <dbReference type="ARBA" id="ARBA00022741"/>
    </source>
</evidence>
<dbReference type="InterPro" id="IPR013750">
    <property type="entry name" value="GHMP_kinase_C_dom"/>
</dbReference>
<dbReference type="PROSITE" id="PS00106">
    <property type="entry name" value="GALACTOKINASE"/>
    <property type="match status" value="1"/>
</dbReference>
<dbReference type="GO" id="GO:0005524">
    <property type="term" value="F:ATP binding"/>
    <property type="evidence" value="ECO:0007669"/>
    <property type="project" value="UniProtKB-KW"/>
</dbReference>
<dbReference type="Gene3D" id="3.30.230.10">
    <property type="match status" value="1"/>
</dbReference>
<evidence type="ECO:0000256" key="7">
    <source>
        <dbReference type="ARBA" id="ARBA00022840"/>
    </source>
</evidence>
<keyword evidence="4" id="KW-0479">Metal-binding</keyword>
<evidence type="ECO:0000256" key="4">
    <source>
        <dbReference type="ARBA" id="ARBA00022723"/>
    </source>
</evidence>
<evidence type="ECO:0000256" key="2">
    <source>
        <dbReference type="ARBA" id="ARBA00022490"/>
    </source>
</evidence>
<accession>X0Z9M6</accession>
<dbReference type="FunFam" id="3.30.70.890:FF:000001">
    <property type="entry name" value="Galactokinase"/>
    <property type="match status" value="1"/>
</dbReference>
<dbReference type="FunFam" id="3.30.230.10:FF:000017">
    <property type="entry name" value="Galactokinase"/>
    <property type="match status" value="1"/>
</dbReference>
<dbReference type="PIRSF" id="PIRSF000530">
    <property type="entry name" value="Galactokinase"/>
    <property type="match status" value="1"/>
</dbReference>
<keyword evidence="3" id="KW-0808">Transferase</keyword>
<dbReference type="SUPFAM" id="SSF55060">
    <property type="entry name" value="GHMP Kinase, C-terminal domain"/>
    <property type="match status" value="1"/>
</dbReference>
<dbReference type="GO" id="GO:0006012">
    <property type="term" value="P:galactose metabolic process"/>
    <property type="evidence" value="ECO:0007669"/>
    <property type="project" value="UniProtKB-KW"/>
</dbReference>
<organism evidence="14">
    <name type="scientific">marine sediment metagenome</name>
    <dbReference type="NCBI Taxonomy" id="412755"/>
    <lineage>
        <taxon>unclassified sequences</taxon>
        <taxon>metagenomes</taxon>
        <taxon>ecological metagenomes</taxon>
    </lineage>
</organism>
<keyword evidence="6" id="KW-0418">Kinase</keyword>
<proteinExistence type="inferred from homology"/>
<dbReference type="InterPro" id="IPR036554">
    <property type="entry name" value="GHMP_kinase_C_sf"/>
</dbReference>
<dbReference type="InterPro" id="IPR020568">
    <property type="entry name" value="Ribosomal_Su5_D2-typ_SF"/>
</dbReference>
<dbReference type="HAMAP" id="MF_00246">
    <property type="entry name" value="Galactokinase"/>
    <property type="match status" value="1"/>
</dbReference>
<dbReference type="PRINTS" id="PR00473">
    <property type="entry name" value="GALCTOKINASE"/>
</dbReference>
<dbReference type="AlphaFoldDB" id="X0Z9M6"/>
<name>X0Z9M6_9ZZZZ</name>
<dbReference type="PRINTS" id="PR00959">
    <property type="entry name" value="MEVGALKINASE"/>
</dbReference>
<keyword evidence="2" id="KW-0963">Cytoplasm</keyword>
<evidence type="ECO:0000313" key="14">
    <source>
        <dbReference type="EMBL" id="GAG66065.1"/>
    </source>
</evidence>
<dbReference type="GO" id="GO:0046872">
    <property type="term" value="F:metal ion binding"/>
    <property type="evidence" value="ECO:0007669"/>
    <property type="project" value="UniProtKB-KW"/>
</dbReference>
<reference evidence="14" key="1">
    <citation type="journal article" date="2014" name="Front. Microbiol.">
        <title>High frequency of phylogenetically diverse reductive dehalogenase-homologous genes in deep subseafloor sedimentary metagenomes.</title>
        <authorList>
            <person name="Kawai M."/>
            <person name="Futagami T."/>
            <person name="Toyoda A."/>
            <person name="Takaki Y."/>
            <person name="Nishi S."/>
            <person name="Hori S."/>
            <person name="Arai W."/>
            <person name="Tsubouchi T."/>
            <person name="Morono Y."/>
            <person name="Uchiyama I."/>
            <person name="Ito T."/>
            <person name="Fujiyama A."/>
            <person name="Inagaki F."/>
            <person name="Takami H."/>
        </authorList>
    </citation>
    <scope>NUCLEOTIDE SEQUENCE</scope>
    <source>
        <strain evidence="14">Expedition CK06-06</strain>
    </source>
</reference>
<dbReference type="EMBL" id="BART01000156">
    <property type="protein sequence ID" value="GAG66065.1"/>
    <property type="molecule type" value="Genomic_DNA"/>
</dbReference>
<dbReference type="Pfam" id="PF10509">
    <property type="entry name" value="GalKase_gal_bdg"/>
    <property type="match status" value="1"/>
</dbReference>
<dbReference type="SUPFAM" id="SSF54211">
    <property type="entry name" value="Ribosomal protein S5 domain 2-like"/>
    <property type="match status" value="1"/>
</dbReference>
<evidence type="ECO:0000259" key="12">
    <source>
        <dbReference type="Pfam" id="PF08544"/>
    </source>
</evidence>